<dbReference type="Proteomes" id="UP000002664">
    <property type="component" value="Chromosome"/>
</dbReference>
<evidence type="ECO:0000313" key="1">
    <source>
        <dbReference type="EMBL" id="ADX86372.1"/>
    </source>
</evidence>
<keyword evidence="2" id="KW-1185">Reference proteome</keyword>
<proteinExistence type="predicted"/>
<dbReference type="AlphaFoldDB" id="F0ND75"/>
<evidence type="ECO:0000313" key="2">
    <source>
        <dbReference type="Proteomes" id="UP000002664"/>
    </source>
</evidence>
<sequence>MALLSIRAVIDRYLWNGINSNLAKSSQKDKSRRCNMDSARCVALAWCYGNNYNDPYNYSRIAIQEKINGKAVEWLGKVSDKECEEVQSASD</sequence>
<name>F0ND75_SACI5</name>
<dbReference type="STRING" id="930945.SiRe_2322"/>
<dbReference type="EMBL" id="CP002425">
    <property type="protein sequence ID" value="ADX86372.1"/>
    <property type="molecule type" value="Genomic_DNA"/>
</dbReference>
<dbReference type="eggNOG" id="arCOG03444">
    <property type="taxonomic scope" value="Archaea"/>
</dbReference>
<accession>F0ND75</accession>
<dbReference type="HOGENOM" id="CLU_2420183_0_0_2"/>
<protein>
    <submittedName>
        <fullName evidence="1">Uncharacterized protein</fullName>
    </submittedName>
</protein>
<gene>
    <name evidence="1" type="ordered locus">SiRe_2322</name>
</gene>
<reference evidence="1 2" key="1">
    <citation type="journal article" date="2011" name="J. Bacteriol.">
        <title>Genome analyses of icelandic strains of Sulfolobus islandicus, model organisms for genetic and virus-host interaction studies.</title>
        <authorList>
            <person name="Guo L."/>
            <person name="Brugger K."/>
            <person name="Liu C."/>
            <person name="Shah S.A."/>
            <person name="Zheng H."/>
            <person name="Zhu Y."/>
            <person name="Wang S."/>
            <person name="Lillestol R.K."/>
            <person name="Chen L."/>
            <person name="Frank J."/>
            <person name="Prangishvili D."/>
            <person name="Paulin L."/>
            <person name="She Q."/>
            <person name="Huang L."/>
            <person name="Garrett R.A."/>
        </authorList>
    </citation>
    <scope>NUCLEOTIDE SEQUENCE [LARGE SCALE GENOMIC DNA]</scope>
    <source>
        <strain evidence="1 2">REY15A</strain>
    </source>
</reference>
<organism evidence="1 2">
    <name type="scientific">Saccharolobus islandicus (strain REY15A)</name>
    <name type="common">Sulfolobus islandicus</name>
    <dbReference type="NCBI Taxonomy" id="930945"/>
    <lineage>
        <taxon>Archaea</taxon>
        <taxon>Thermoproteota</taxon>
        <taxon>Thermoprotei</taxon>
        <taxon>Sulfolobales</taxon>
        <taxon>Sulfolobaceae</taxon>
        <taxon>Saccharolobus</taxon>
    </lineage>
</organism>
<dbReference type="KEGG" id="sir:SiRe_2322"/>